<organism evidence="3 4">
    <name type="scientific">Deinococcus peraridilitoris (strain DSM 19664 / LMG 22246 / CIP 109416 / KR-200)</name>
    <dbReference type="NCBI Taxonomy" id="937777"/>
    <lineage>
        <taxon>Bacteria</taxon>
        <taxon>Thermotogati</taxon>
        <taxon>Deinococcota</taxon>
        <taxon>Deinococci</taxon>
        <taxon>Deinococcales</taxon>
        <taxon>Deinococcaceae</taxon>
        <taxon>Deinococcus</taxon>
    </lineage>
</organism>
<protein>
    <submittedName>
        <fullName evidence="3">Membrane-associated phospholipid phosphatase</fullName>
    </submittedName>
</protein>
<dbReference type="Gene3D" id="1.20.144.10">
    <property type="entry name" value="Phosphatidic acid phosphatase type 2/haloperoxidase"/>
    <property type="match status" value="1"/>
</dbReference>
<gene>
    <name evidence="3" type="ordered locus">Deipe_4278</name>
</gene>
<accession>L0A926</accession>
<keyword evidence="3" id="KW-0614">Plasmid</keyword>
<feature type="transmembrane region" description="Helical" evidence="1">
    <location>
        <begin position="154"/>
        <end position="172"/>
    </location>
</feature>
<evidence type="ECO:0000259" key="2">
    <source>
        <dbReference type="SMART" id="SM00014"/>
    </source>
</evidence>
<feature type="transmembrane region" description="Helical" evidence="1">
    <location>
        <begin position="178"/>
        <end position="196"/>
    </location>
</feature>
<evidence type="ECO:0000313" key="3">
    <source>
        <dbReference type="EMBL" id="AFZ69622.1"/>
    </source>
</evidence>
<dbReference type="InterPro" id="IPR036938">
    <property type="entry name" value="PAP2/HPO_sf"/>
</dbReference>
<keyword evidence="1" id="KW-1133">Transmembrane helix</keyword>
<keyword evidence="4" id="KW-1185">Reference proteome</keyword>
<feature type="transmembrane region" description="Helical" evidence="1">
    <location>
        <begin position="62"/>
        <end position="80"/>
    </location>
</feature>
<dbReference type="AlphaFoldDB" id="L0A926"/>
<feature type="transmembrane region" description="Helical" evidence="1">
    <location>
        <begin position="87"/>
        <end position="105"/>
    </location>
</feature>
<evidence type="ECO:0000256" key="1">
    <source>
        <dbReference type="SAM" id="Phobius"/>
    </source>
</evidence>
<proteinExistence type="predicted"/>
<reference evidence="4" key="1">
    <citation type="submission" date="2012-03" db="EMBL/GenBank/DDBJ databases">
        <title>Complete sequence of plasmid 1 of Deinococcus peraridilitoris DSM 19664.</title>
        <authorList>
            <person name="Lucas S."/>
            <person name="Copeland A."/>
            <person name="Lapidus A."/>
            <person name="Glavina del Rio T."/>
            <person name="Dalin E."/>
            <person name="Tice H."/>
            <person name="Bruce D."/>
            <person name="Goodwin L."/>
            <person name="Pitluck S."/>
            <person name="Peters L."/>
            <person name="Mikhailova N."/>
            <person name="Lu M."/>
            <person name="Kyrpides N."/>
            <person name="Mavromatis K."/>
            <person name="Ivanova N."/>
            <person name="Brettin T."/>
            <person name="Detter J.C."/>
            <person name="Han C."/>
            <person name="Larimer F."/>
            <person name="Land M."/>
            <person name="Hauser L."/>
            <person name="Markowitz V."/>
            <person name="Cheng J.-F."/>
            <person name="Hugenholtz P."/>
            <person name="Woyke T."/>
            <person name="Wu D."/>
            <person name="Pukall R."/>
            <person name="Steenblock K."/>
            <person name="Brambilla E."/>
            <person name="Klenk H.-P."/>
            <person name="Eisen J.A."/>
        </authorList>
    </citation>
    <scope>NUCLEOTIDE SEQUENCE [LARGE SCALE GENOMIC DNA]</scope>
    <source>
        <strain evidence="4">DSM 19664 / LMG 22246 / CIP 109416 / KR-200</strain>
        <plasmid evidence="4">Plasmid pDEIPE01</plasmid>
    </source>
</reference>
<feature type="domain" description="Phosphatidic acid phosphatase type 2/haloperoxidase" evidence="2">
    <location>
        <begin position="90"/>
        <end position="196"/>
    </location>
</feature>
<dbReference type="InterPro" id="IPR000326">
    <property type="entry name" value="PAP2/HPO"/>
</dbReference>
<dbReference type="SUPFAM" id="SSF48317">
    <property type="entry name" value="Acid phosphatase/Vanadium-dependent haloperoxidase"/>
    <property type="match status" value="1"/>
</dbReference>
<dbReference type="HOGENOM" id="CLU_072573_3_0_0"/>
<dbReference type="PANTHER" id="PTHR14969:SF13">
    <property type="entry name" value="AT30094P"/>
    <property type="match status" value="1"/>
</dbReference>
<dbReference type="EMBL" id="CP003383">
    <property type="protein sequence ID" value="AFZ69622.1"/>
    <property type="molecule type" value="Genomic_DNA"/>
</dbReference>
<dbReference type="PATRIC" id="fig|937777.3.peg.4306"/>
<keyword evidence="1" id="KW-0472">Membrane</keyword>
<name>L0A926_DEIPD</name>
<feature type="transmembrane region" description="Helical" evidence="1">
    <location>
        <begin position="125"/>
        <end position="147"/>
    </location>
</feature>
<dbReference type="CDD" id="cd03392">
    <property type="entry name" value="PAP2_like_2"/>
    <property type="match status" value="1"/>
</dbReference>
<dbReference type="PANTHER" id="PTHR14969">
    <property type="entry name" value="SPHINGOSINE-1-PHOSPHATE PHOSPHOHYDROLASE"/>
    <property type="match status" value="1"/>
</dbReference>
<dbReference type="SMART" id="SM00014">
    <property type="entry name" value="acidPPc"/>
    <property type="match status" value="1"/>
</dbReference>
<dbReference type="KEGG" id="dpd:Deipe_4278"/>
<evidence type="ECO:0000313" key="4">
    <source>
        <dbReference type="Proteomes" id="UP000010467"/>
    </source>
</evidence>
<geneLocation type="plasmid" evidence="3 4">
    <name>pDEIPE01</name>
</geneLocation>
<sequence>MRAHGRTLLVLFVGMLVPLALFAYLAQNVAQGGGFAFERTFEQQVRATRAAVLDTTARALDVIGGTWVMLGVGVVLSVALYRIRHRLGWFSLSVLLGATLLANALRPVFERPRPAGQTLLDEPGASFPSGHVMVATALVIVLSAALWPTRARTLVLLVGGVYVLAMMWSRVYGGVHHVSDVVASVLLALAWGVGLTRATHAHQVLRPDFFRTSSKRS</sequence>
<feature type="transmembrane region" description="Helical" evidence="1">
    <location>
        <begin position="7"/>
        <end position="26"/>
    </location>
</feature>
<dbReference type="Proteomes" id="UP000010467">
    <property type="component" value="Plasmid pDEIPE01"/>
</dbReference>
<keyword evidence="1" id="KW-0812">Transmembrane</keyword>
<dbReference type="Pfam" id="PF01569">
    <property type="entry name" value="PAP2"/>
    <property type="match status" value="1"/>
</dbReference>